<dbReference type="Pfam" id="PF09697">
    <property type="entry name" value="Porph_ging"/>
    <property type="match status" value="1"/>
</dbReference>
<dbReference type="EMBL" id="JAGEVG010000015">
    <property type="protein sequence ID" value="MBO3099203.1"/>
    <property type="molecule type" value="Genomic_DNA"/>
</dbReference>
<name>A0ABS3SWC6_9FLAO</name>
<dbReference type="NCBIfam" id="TIGR01200">
    <property type="entry name" value="GLPGLI"/>
    <property type="match status" value="1"/>
</dbReference>
<feature type="signal peptide" evidence="1">
    <location>
        <begin position="1"/>
        <end position="20"/>
    </location>
</feature>
<proteinExistence type="predicted"/>
<comment type="caution">
    <text evidence="2">The sequence shown here is derived from an EMBL/GenBank/DDBJ whole genome shotgun (WGS) entry which is preliminary data.</text>
</comment>
<evidence type="ECO:0000313" key="3">
    <source>
        <dbReference type="Proteomes" id="UP000681315"/>
    </source>
</evidence>
<protein>
    <submittedName>
        <fullName evidence="2">GLPGLI family protein</fullName>
    </submittedName>
</protein>
<evidence type="ECO:0000313" key="2">
    <source>
        <dbReference type="EMBL" id="MBO3099203.1"/>
    </source>
</evidence>
<keyword evidence="3" id="KW-1185">Reference proteome</keyword>
<keyword evidence="1" id="KW-0732">Signal</keyword>
<accession>A0ABS3SWC6</accession>
<dbReference type="RefSeq" id="WP_208234324.1">
    <property type="nucleotide sequence ID" value="NZ_JAGEVG010000015.1"/>
</dbReference>
<dbReference type="InterPro" id="IPR005901">
    <property type="entry name" value="GLPGLI"/>
</dbReference>
<sequence>MKPFILSLVLLFLVKTSVFAQEEYATDYKVHYELVFHIDSLNLDQKDTSNLYLFTNPEFGVFVNQSRVEADERLEKIRQRLGANVQVKISTNSNKSQDLNKVVFTNHQSGEVKVLQNLGDKDYVYIEPAKMDTWEINEDTKEFMGYTVQKATIDFAGRSYEAWFTMEIPIPNGPYVFHGLPGLIVELHDTHNHYHFTMLGLEKLETPKIWTLPKAEESSKEKINQIQKRLNDNALSGSDYQYMMGKTPGVSGSITVADGQAATMNLKNRSGQDISKEDLKRMFKSNLDNKNNPIELE</sequence>
<reference evidence="2 3" key="1">
    <citation type="submission" date="2021-03" db="EMBL/GenBank/DDBJ databases">
        <title>Gelidibacter sp. nov., isolated from costal sediment.</title>
        <authorList>
            <person name="Lun K.-Y."/>
        </authorList>
    </citation>
    <scope>NUCLEOTIDE SEQUENCE [LARGE SCALE GENOMIC DNA]</scope>
    <source>
        <strain evidence="2 3">DF109</strain>
    </source>
</reference>
<feature type="chain" id="PRO_5045323597" evidence="1">
    <location>
        <begin position="21"/>
        <end position="297"/>
    </location>
</feature>
<evidence type="ECO:0000256" key="1">
    <source>
        <dbReference type="SAM" id="SignalP"/>
    </source>
</evidence>
<dbReference type="Proteomes" id="UP000681315">
    <property type="component" value="Unassembled WGS sequence"/>
</dbReference>
<organism evidence="2 3">
    <name type="scientific">Gelidibacter pelagius</name>
    <dbReference type="NCBI Taxonomy" id="2819985"/>
    <lineage>
        <taxon>Bacteria</taxon>
        <taxon>Pseudomonadati</taxon>
        <taxon>Bacteroidota</taxon>
        <taxon>Flavobacteriia</taxon>
        <taxon>Flavobacteriales</taxon>
        <taxon>Flavobacteriaceae</taxon>
        <taxon>Gelidibacter</taxon>
    </lineage>
</organism>
<gene>
    <name evidence="2" type="ORF">J4051_13055</name>
</gene>